<dbReference type="EMBL" id="JAIWYP010000001">
    <property type="protein sequence ID" value="KAH3877494.1"/>
    <property type="molecule type" value="Genomic_DNA"/>
</dbReference>
<protein>
    <submittedName>
        <fullName evidence="1">Uncharacterized protein</fullName>
    </submittedName>
</protein>
<reference evidence="1" key="1">
    <citation type="journal article" date="2019" name="bioRxiv">
        <title>The Genome of the Zebra Mussel, Dreissena polymorpha: A Resource for Invasive Species Research.</title>
        <authorList>
            <person name="McCartney M.A."/>
            <person name="Auch B."/>
            <person name="Kono T."/>
            <person name="Mallez S."/>
            <person name="Zhang Y."/>
            <person name="Obille A."/>
            <person name="Becker A."/>
            <person name="Abrahante J.E."/>
            <person name="Garbe J."/>
            <person name="Badalamenti J.P."/>
            <person name="Herman A."/>
            <person name="Mangelson H."/>
            <person name="Liachko I."/>
            <person name="Sullivan S."/>
            <person name="Sone E.D."/>
            <person name="Koren S."/>
            <person name="Silverstein K.A.T."/>
            <person name="Beckman K.B."/>
            <person name="Gohl D.M."/>
        </authorList>
    </citation>
    <scope>NUCLEOTIDE SEQUENCE</scope>
    <source>
        <strain evidence="1">Duluth1</strain>
        <tissue evidence="1">Whole animal</tissue>
    </source>
</reference>
<reference evidence="1" key="2">
    <citation type="submission" date="2020-11" db="EMBL/GenBank/DDBJ databases">
        <authorList>
            <person name="McCartney M.A."/>
            <person name="Auch B."/>
            <person name="Kono T."/>
            <person name="Mallez S."/>
            <person name="Becker A."/>
            <person name="Gohl D.M."/>
            <person name="Silverstein K.A.T."/>
            <person name="Koren S."/>
            <person name="Bechman K.B."/>
            <person name="Herman A."/>
            <person name="Abrahante J.E."/>
            <person name="Garbe J."/>
        </authorList>
    </citation>
    <scope>NUCLEOTIDE SEQUENCE</scope>
    <source>
        <strain evidence="1">Duluth1</strain>
        <tissue evidence="1">Whole animal</tissue>
    </source>
</reference>
<evidence type="ECO:0000313" key="1">
    <source>
        <dbReference type="EMBL" id="KAH3877494.1"/>
    </source>
</evidence>
<accession>A0A9D4MKT0</accession>
<proteinExistence type="predicted"/>
<dbReference type="Proteomes" id="UP000828390">
    <property type="component" value="Unassembled WGS sequence"/>
</dbReference>
<organism evidence="1 2">
    <name type="scientific">Dreissena polymorpha</name>
    <name type="common">Zebra mussel</name>
    <name type="synonym">Mytilus polymorpha</name>
    <dbReference type="NCBI Taxonomy" id="45954"/>
    <lineage>
        <taxon>Eukaryota</taxon>
        <taxon>Metazoa</taxon>
        <taxon>Spiralia</taxon>
        <taxon>Lophotrochozoa</taxon>
        <taxon>Mollusca</taxon>
        <taxon>Bivalvia</taxon>
        <taxon>Autobranchia</taxon>
        <taxon>Heteroconchia</taxon>
        <taxon>Euheterodonta</taxon>
        <taxon>Imparidentia</taxon>
        <taxon>Neoheterodontei</taxon>
        <taxon>Myida</taxon>
        <taxon>Dreissenoidea</taxon>
        <taxon>Dreissenidae</taxon>
        <taxon>Dreissena</taxon>
    </lineage>
</organism>
<keyword evidence="2" id="KW-1185">Reference proteome</keyword>
<name>A0A9D4MKT0_DREPO</name>
<comment type="caution">
    <text evidence="1">The sequence shown here is derived from an EMBL/GenBank/DDBJ whole genome shotgun (WGS) entry which is preliminary data.</text>
</comment>
<dbReference type="AlphaFoldDB" id="A0A9D4MKT0"/>
<sequence>MYRANAEDKAMFGKEVEEKPLRNLVDSLYHFPVDCGLSAVPMFRETKLLIQEEGTCDYCLIHDPLLRPKRVTRHPINCTDPKLTTDIREYNCLGVYPHDEKAHAVITRTLHLHQEYLCWLFIKENDREEREGTIYVTDASICGSAAIEGLKTGSITPIKTYFVSKQPRGCPYIPETENEEMDNSRVLTHKPKTTERSRINTPSTTVRATTKRPLVTWLPATWPSADRHSAAPRFQICSNCFILSLFFLATSLRLN</sequence>
<gene>
    <name evidence="1" type="ORF">DPMN_001363</name>
</gene>
<evidence type="ECO:0000313" key="2">
    <source>
        <dbReference type="Proteomes" id="UP000828390"/>
    </source>
</evidence>